<gene>
    <name evidence="1" type="ORF">ODALV1_LOCUS23914</name>
</gene>
<proteinExistence type="predicted"/>
<dbReference type="EMBL" id="CAXLJM020000085">
    <property type="protein sequence ID" value="CAL8130849.1"/>
    <property type="molecule type" value="Genomic_DNA"/>
</dbReference>
<sequence>MQGPNPAWIVLIGGDQDVQRACLSGRLIRSNFLEPVIAFVSEDFPCELTEAVQRSFDSVMVASKQPKHFESINIREEDGLLIQLLNMDGMFSSIVAIQPGILVFQSFQEILDHGKVILNREGNWKIVQFLPDRSKYERVLQLLLSGMPFNTTFIQHAFADFQREFKDIHENTAVSWCDLASYTG</sequence>
<name>A0ABP1RMF3_9HEXA</name>
<dbReference type="Proteomes" id="UP001642540">
    <property type="component" value="Unassembled WGS sequence"/>
</dbReference>
<evidence type="ECO:0000313" key="2">
    <source>
        <dbReference type="Proteomes" id="UP001642540"/>
    </source>
</evidence>
<protein>
    <submittedName>
        <fullName evidence="1">Uncharacterized protein</fullName>
    </submittedName>
</protein>
<comment type="caution">
    <text evidence="1">The sequence shown here is derived from an EMBL/GenBank/DDBJ whole genome shotgun (WGS) entry which is preliminary data.</text>
</comment>
<keyword evidence="2" id="KW-1185">Reference proteome</keyword>
<reference evidence="1 2" key="1">
    <citation type="submission" date="2024-08" db="EMBL/GenBank/DDBJ databases">
        <authorList>
            <person name="Cucini C."/>
            <person name="Frati F."/>
        </authorList>
    </citation>
    <scope>NUCLEOTIDE SEQUENCE [LARGE SCALE GENOMIC DNA]</scope>
</reference>
<accession>A0ABP1RMF3</accession>
<evidence type="ECO:0000313" key="1">
    <source>
        <dbReference type="EMBL" id="CAL8130849.1"/>
    </source>
</evidence>
<organism evidence="1 2">
    <name type="scientific">Orchesella dallaii</name>
    <dbReference type="NCBI Taxonomy" id="48710"/>
    <lineage>
        <taxon>Eukaryota</taxon>
        <taxon>Metazoa</taxon>
        <taxon>Ecdysozoa</taxon>
        <taxon>Arthropoda</taxon>
        <taxon>Hexapoda</taxon>
        <taxon>Collembola</taxon>
        <taxon>Entomobryomorpha</taxon>
        <taxon>Entomobryoidea</taxon>
        <taxon>Orchesellidae</taxon>
        <taxon>Orchesellinae</taxon>
        <taxon>Orchesella</taxon>
    </lineage>
</organism>